<reference evidence="2 3" key="1">
    <citation type="submission" date="2016-12" db="EMBL/GenBank/DDBJ databases">
        <title>The draft genome sequence of Actinophytocola sp. 11-183.</title>
        <authorList>
            <person name="Wang W."/>
            <person name="Yuan L."/>
        </authorList>
    </citation>
    <scope>NUCLEOTIDE SEQUENCE [LARGE SCALE GENOMIC DNA]</scope>
    <source>
        <strain evidence="2 3">11-183</strain>
    </source>
</reference>
<evidence type="ECO:0000256" key="1">
    <source>
        <dbReference type="SAM" id="MobiDB-lite"/>
    </source>
</evidence>
<accession>A0A1Q8CSR9</accession>
<evidence type="ECO:0000313" key="3">
    <source>
        <dbReference type="Proteomes" id="UP000185596"/>
    </source>
</evidence>
<feature type="region of interest" description="Disordered" evidence="1">
    <location>
        <begin position="44"/>
        <end position="64"/>
    </location>
</feature>
<comment type="caution">
    <text evidence="2">The sequence shown here is derived from an EMBL/GenBank/DDBJ whole genome shotgun (WGS) entry which is preliminary data.</text>
</comment>
<name>A0A1Q8CSR9_9PSEU</name>
<dbReference type="AlphaFoldDB" id="A0A1Q8CSR9"/>
<keyword evidence="3" id="KW-1185">Reference proteome</keyword>
<protein>
    <submittedName>
        <fullName evidence="2">Uncharacterized protein</fullName>
    </submittedName>
</protein>
<evidence type="ECO:0000313" key="2">
    <source>
        <dbReference type="EMBL" id="OLF17418.1"/>
    </source>
</evidence>
<proteinExistence type="predicted"/>
<feature type="compositionally biased region" description="Polar residues" evidence="1">
    <location>
        <begin position="47"/>
        <end position="56"/>
    </location>
</feature>
<dbReference type="STRING" id="1912961.BU204_11630"/>
<gene>
    <name evidence="2" type="ORF">BU204_11630</name>
</gene>
<organism evidence="2 3">
    <name type="scientific">Actinophytocola xanthii</name>
    <dbReference type="NCBI Taxonomy" id="1912961"/>
    <lineage>
        <taxon>Bacteria</taxon>
        <taxon>Bacillati</taxon>
        <taxon>Actinomycetota</taxon>
        <taxon>Actinomycetes</taxon>
        <taxon>Pseudonocardiales</taxon>
        <taxon>Pseudonocardiaceae</taxon>
    </lineage>
</organism>
<dbReference type="EMBL" id="MSIE01000017">
    <property type="protein sequence ID" value="OLF17418.1"/>
    <property type="molecule type" value="Genomic_DNA"/>
</dbReference>
<dbReference type="Proteomes" id="UP000185596">
    <property type="component" value="Unassembled WGS sequence"/>
</dbReference>
<sequence length="64" mass="7017">MSRALLHRIGHLVWFRELAPGGWWFRPVAEHVAHYLNHICPRPGSDSPPSVGSTPVSAPPVPTA</sequence>